<dbReference type="AlphaFoldDB" id="A0A0F3GP28"/>
<dbReference type="Proteomes" id="UP000033423">
    <property type="component" value="Unassembled WGS sequence"/>
</dbReference>
<gene>
    <name evidence="1" type="ORF">MBAV_005380</name>
</gene>
<reference evidence="1 2" key="1">
    <citation type="submission" date="2015-02" db="EMBL/GenBank/DDBJ databases">
        <title>Single-cell genomics of uncultivated deep-branching MTB reveals a conserved set of magnetosome genes.</title>
        <authorList>
            <person name="Kolinko S."/>
            <person name="Richter M."/>
            <person name="Glockner F.O."/>
            <person name="Brachmann A."/>
            <person name="Schuler D."/>
        </authorList>
    </citation>
    <scope>NUCLEOTIDE SEQUENCE [LARGE SCALE GENOMIC DNA]</scope>
    <source>
        <strain evidence="1">TM-1</strain>
    </source>
</reference>
<name>A0A0F3GP28_9BACT</name>
<organism evidence="1 2">
    <name type="scientific">Candidatus Magnetobacterium bavaricum</name>
    <dbReference type="NCBI Taxonomy" id="29290"/>
    <lineage>
        <taxon>Bacteria</taxon>
        <taxon>Pseudomonadati</taxon>
        <taxon>Nitrospirota</taxon>
        <taxon>Thermodesulfovibrionia</taxon>
        <taxon>Thermodesulfovibrionales</taxon>
        <taxon>Candidatus Magnetobacteriaceae</taxon>
        <taxon>Candidatus Magnetobacterium</taxon>
    </lineage>
</organism>
<dbReference type="EMBL" id="LACI01002324">
    <property type="protein sequence ID" value="KJU82428.1"/>
    <property type="molecule type" value="Genomic_DNA"/>
</dbReference>
<keyword evidence="2" id="KW-1185">Reference proteome</keyword>
<proteinExistence type="predicted"/>
<comment type="caution">
    <text evidence="1">The sequence shown here is derived from an EMBL/GenBank/DDBJ whole genome shotgun (WGS) entry which is preliminary data.</text>
</comment>
<evidence type="ECO:0000313" key="2">
    <source>
        <dbReference type="Proteomes" id="UP000033423"/>
    </source>
</evidence>
<protein>
    <submittedName>
        <fullName evidence="1">Uncharacterized protein</fullName>
    </submittedName>
</protein>
<sequence length="90" mass="10823">MKINCYPYYLPVSITSVSYGDHIECCITVIYRIYDPVFLDTETPEVIAALEFYTTLWTWFFRQVPLSYGRYLRREVHQGFRVLSRLNVKR</sequence>
<accession>A0A0F3GP28</accession>
<evidence type="ECO:0000313" key="1">
    <source>
        <dbReference type="EMBL" id="KJU82428.1"/>
    </source>
</evidence>